<dbReference type="Proteomes" id="UP000481033">
    <property type="component" value="Unassembled WGS sequence"/>
</dbReference>
<evidence type="ECO:0000256" key="1">
    <source>
        <dbReference type="SAM" id="MobiDB-lite"/>
    </source>
</evidence>
<dbReference type="AlphaFoldDB" id="A0A6M0REW7"/>
<gene>
    <name evidence="2" type="ORF">DXZ20_03410</name>
</gene>
<feature type="region of interest" description="Disordered" evidence="1">
    <location>
        <begin position="67"/>
        <end position="87"/>
    </location>
</feature>
<dbReference type="RefSeq" id="WP_163659162.1">
    <property type="nucleotide sequence ID" value="NZ_QXHD01000003.1"/>
</dbReference>
<organism evidence="2 3">
    <name type="scientific">Adonisia turfae CCMR0081</name>
    <dbReference type="NCBI Taxonomy" id="2292702"/>
    <lineage>
        <taxon>Bacteria</taxon>
        <taxon>Bacillati</taxon>
        <taxon>Cyanobacteriota</taxon>
        <taxon>Adonisia</taxon>
        <taxon>Adonisia turfae</taxon>
    </lineage>
</organism>
<evidence type="ECO:0000313" key="2">
    <source>
        <dbReference type="EMBL" id="NEZ54755.1"/>
    </source>
</evidence>
<keyword evidence="3" id="KW-1185">Reference proteome</keyword>
<name>A0A6M0REW7_9CYAN</name>
<proteinExistence type="predicted"/>
<feature type="compositionally biased region" description="Basic and acidic residues" evidence="1">
    <location>
        <begin position="78"/>
        <end position="87"/>
    </location>
</feature>
<reference evidence="2 3" key="1">
    <citation type="journal article" date="2020" name="Microb. Ecol.">
        <title>Ecogenomics of the Marine Benthic Filamentous Cyanobacterium Adonisia.</title>
        <authorList>
            <person name="Walter J.M."/>
            <person name="Coutinho F.H."/>
            <person name="Leomil L."/>
            <person name="Hargreaves P.I."/>
            <person name="Campeao M.E."/>
            <person name="Vieira V.V."/>
            <person name="Silva B.S."/>
            <person name="Fistarol G.O."/>
            <person name="Salomon P.S."/>
            <person name="Sawabe T."/>
            <person name="Mino S."/>
            <person name="Hosokawa M."/>
            <person name="Miyashita H."/>
            <person name="Maruyama F."/>
            <person name="van Verk M.C."/>
            <person name="Dutilh B.E."/>
            <person name="Thompson C.C."/>
            <person name="Thompson F.L."/>
        </authorList>
    </citation>
    <scope>NUCLEOTIDE SEQUENCE [LARGE SCALE GENOMIC DNA]</scope>
    <source>
        <strain evidence="2 3">CCMR0081</strain>
    </source>
</reference>
<dbReference type="EMBL" id="QXHD01000003">
    <property type="protein sequence ID" value="NEZ54755.1"/>
    <property type="molecule type" value="Genomic_DNA"/>
</dbReference>
<accession>A0A6M0REW7</accession>
<sequence length="87" mass="9280">MGIVVLVFAAGVSNGMAKVPPTVKPQPSEPQAVISSLLLPTQARTRLRHRRLTAALMTSHHLTAAHVFSPKPSGKLSAETREMSKQG</sequence>
<comment type="caution">
    <text evidence="2">The sequence shown here is derived from an EMBL/GenBank/DDBJ whole genome shotgun (WGS) entry which is preliminary data.</text>
</comment>
<protein>
    <submittedName>
        <fullName evidence="2">Uncharacterized protein</fullName>
    </submittedName>
</protein>
<evidence type="ECO:0000313" key="3">
    <source>
        <dbReference type="Proteomes" id="UP000481033"/>
    </source>
</evidence>